<keyword evidence="1" id="KW-1133">Transmembrane helix</keyword>
<dbReference type="KEGG" id="cten:18247254"/>
<protein>
    <submittedName>
        <fullName evidence="2">Uncharacterized protein</fullName>
    </submittedName>
</protein>
<keyword evidence="1" id="KW-0812">Transmembrane</keyword>
<dbReference type="RefSeq" id="XP_006686658.1">
    <property type="nucleotide sequence ID" value="XM_006686595.1"/>
</dbReference>
<dbReference type="eggNOG" id="ENOG502T45H">
    <property type="taxonomic scope" value="Eukaryota"/>
</dbReference>
<sequence length="250" mass="26912">MAKFTSTSVNHIKSYSLVSKVTSFLASFGLVVAVYHYLEALSVKAIDYAATYPKLIEGLKFIDLKFNELVLNTFDWAITLPSKSVEYAKSKASAVLKKFNALYLEQVNYFLPKAEAGLKLAESEISNTYAITGELVTRSKSTAVDTYTGASSYLINTYNSQYSSATASNEISKRVVVALGTAKTVWADVNAKFFEPFKATTTNYVNDVAAQTKSKADSLISDAKHGIPFLNGSVENAAAAPSAPVVSASA</sequence>
<dbReference type="Proteomes" id="UP000000707">
    <property type="component" value="Unassembled WGS sequence"/>
</dbReference>
<proteinExistence type="predicted"/>
<evidence type="ECO:0000256" key="1">
    <source>
        <dbReference type="SAM" id="Phobius"/>
    </source>
</evidence>
<feature type="transmembrane region" description="Helical" evidence="1">
    <location>
        <begin position="21"/>
        <end position="38"/>
    </location>
</feature>
<organism evidence="3">
    <name type="scientific">Candida tenuis (strain ATCC 10573 / BCRC 21748 / CBS 615 / JCM 9827 / NBRC 10315 / NRRL Y-1498 / VKM Y-70)</name>
    <name type="common">Yeast</name>
    <name type="synonym">Yamadazyma tenuis</name>
    <dbReference type="NCBI Taxonomy" id="590646"/>
    <lineage>
        <taxon>Eukaryota</taxon>
        <taxon>Fungi</taxon>
        <taxon>Dikarya</taxon>
        <taxon>Ascomycota</taxon>
        <taxon>Saccharomycotina</taxon>
        <taxon>Pichiomycetes</taxon>
        <taxon>Debaryomycetaceae</taxon>
        <taxon>Yamadazyma</taxon>
    </lineage>
</organism>
<dbReference type="AlphaFoldDB" id="G3B302"/>
<name>G3B302_CANTC</name>
<evidence type="ECO:0000313" key="2">
    <source>
        <dbReference type="EMBL" id="EGV64344.1"/>
    </source>
</evidence>
<keyword evidence="3" id="KW-1185">Reference proteome</keyword>
<evidence type="ECO:0000313" key="3">
    <source>
        <dbReference type="Proteomes" id="UP000000707"/>
    </source>
</evidence>
<gene>
    <name evidence="2" type="ORF">CANTEDRAFT_114085</name>
</gene>
<dbReference type="EMBL" id="GL996521">
    <property type="protein sequence ID" value="EGV64343.1"/>
    <property type="molecule type" value="Genomic_DNA"/>
</dbReference>
<reference evidence="2 3" key="1">
    <citation type="journal article" date="2011" name="Proc. Natl. Acad. Sci. U.S.A.">
        <title>Comparative genomics of xylose-fermenting fungi for enhanced biofuel production.</title>
        <authorList>
            <person name="Wohlbach D.J."/>
            <person name="Kuo A."/>
            <person name="Sato T.K."/>
            <person name="Potts K.M."/>
            <person name="Salamov A.A."/>
            <person name="LaButti K.M."/>
            <person name="Sun H."/>
            <person name="Clum A."/>
            <person name="Pangilinan J.L."/>
            <person name="Lindquist E.A."/>
            <person name="Lucas S."/>
            <person name="Lapidus A."/>
            <person name="Jin M."/>
            <person name="Gunawan C."/>
            <person name="Balan V."/>
            <person name="Dale B.E."/>
            <person name="Jeffries T.W."/>
            <person name="Zinkel R."/>
            <person name="Barry K.W."/>
            <person name="Grigoriev I.V."/>
            <person name="Gasch A.P."/>
        </authorList>
    </citation>
    <scope>NUCLEOTIDE SEQUENCE [LARGE SCALE GENOMIC DNA]</scope>
    <source>
        <strain evidence="2">ATCC 10573</strain>
        <strain evidence="3">ATCC 10573 / BCRC 21748 / CBS 615 / JCM 9827 / NBRC 10315 / NRRL Y-1498 / VKM Y-70</strain>
    </source>
</reference>
<accession>G3B302</accession>
<dbReference type="OrthoDB" id="2125469at2759"/>
<keyword evidence="1" id="KW-0472">Membrane</keyword>
<dbReference type="EMBL" id="GL996521">
    <property type="protein sequence ID" value="EGV64344.1"/>
    <property type="molecule type" value="Genomic_DNA"/>
</dbReference>
<dbReference type="HOGENOM" id="CLU_086411_0_0_1"/>
<dbReference type="GeneID" id="18247254"/>